<protein>
    <submittedName>
        <fullName evidence="2">Uncharacterized protein</fullName>
    </submittedName>
</protein>
<proteinExistence type="predicted"/>
<name>A0ABV4ISA6_9ACTN</name>
<dbReference type="RefSeq" id="WP_371235632.1">
    <property type="nucleotide sequence ID" value="NZ_JAHWZY010000001.1"/>
</dbReference>
<reference evidence="2 3" key="1">
    <citation type="journal article" date="2021" name="Res Sq">
        <title>Streptomyces Pimoensis sp. nov., Isolated From the Taklimakan Desert in Xinjiang, China.</title>
        <authorList>
            <person name="Zhang P."/>
            <person name="Luo X."/>
            <person name="Luo X."/>
            <person name="Liu Z."/>
            <person name="Xia Z."/>
            <person name="Wan C."/>
            <person name="zhang L."/>
        </authorList>
    </citation>
    <scope>NUCLEOTIDE SEQUENCE [LARGE SCALE GENOMIC DNA]</scope>
    <source>
        <strain evidence="2 3">TRM75549</strain>
    </source>
</reference>
<accession>A0ABV4ISA6</accession>
<dbReference type="EMBL" id="JAHWZY010000001">
    <property type="protein sequence ID" value="MEZ3177554.1"/>
    <property type="molecule type" value="Genomic_DNA"/>
</dbReference>
<sequence length="121" mass="12805">MAEPRVLRSDKGTVEVERKVRYEVRIRKHGTEGEQTFGDSGPLTQRVPTEHLVPVGTEVPLPPRPVTEATSRDVSLSDSLAPVAVADEAAPHQGGGGLSDAVASVLHPVPGAPGRSRLCTR</sequence>
<evidence type="ECO:0000313" key="2">
    <source>
        <dbReference type="EMBL" id="MEZ3177554.1"/>
    </source>
</evidence>
<organism evidence="2 3">
    <name type="scientific">Streptomyces pimonensis</name>
    <dbReference type="NCBI Taxonomy" id="2860288"/>
    <lineage>
        <taxon>Bacteria</taxon>
        <taxon>Bacillati</taxon>
        <taxon>Actinomycetota</taxon>
        <taxon>Actinomycetes</taxon>
        <taxon>Kitasatosporales</taxon>
        <taxon>Streptomycetaceae</taxon>
        <taxon>Streptomyces</taxon>
    </lineage>
</organism>
<comment type="caution">
    <text evidence="2">The sequence shown here is derived from an EMBL/GenBank/DDBJ whole genome shotgun (WGS) entry which is preliminary data.</text>
</comment>
<evidence type="ECO:0000313" key="3">
    <source>
        <dbReference type="Proteomes" id="UP001567537"/>
    </source>
</evidence>
<feature type="region of interest" description="Disordered" evidence="1">
    <location>
        <begin position="55"/>
        <end position="75"/>
    </location>
</feature>
<dbReference type="Proteomes" id="UP001567537">
    <property type="component" value="Unassembled WGS sequence"/>
</dbReference>
<gene>
    <name evidence="2" type="ORF">KYY02_02150</name>
</gene>
<keyword evidence="3" id="KW-1185">Reference proteome</keyword>
<evidence type="ECO:0000256" key="1">
    <source>
        <dbReference type="SAM" id="MobiDB-lite"/>
    </source>
</evidence>